<sequence>MKRIYYVPGLISALLIPVLFWFYGSQRTHEPYTVMDLGLPAKVKKGMENSLNTFEPYRKWNYKKIIVQPNTALQNQQYYVSELKKLQARNEKETGIEFVIGDKNNYQDFVALIDAMKLAKQEAYGVDVEKTNHFFAVHMYKDPNAVERESICGGIVGGEYDQEKTALNFLKPETFINHVPQQTYYIIFGFLLFLNISMFSIKENLQLKKTFA</sequence>
<dbReference type="EMBL" id="FQVO01000014">
    <property type="protein sequence ID" value="SHF32268.1"/>
    <property type="molecule type" value="Genomic_DNA"/>
</dbReference>
<gene>
    <name evidence="2" type="ORF">SAMN05444408_11473</name>
</gene>
<keyword evidence="1" id="KW-1133">Transmembrane helix</keyword>
<dbReference type="OrthoDB" id="1272476at2"/>
<dbReference type="RefSeq" id="WP_072885826.1">
    <property type="nucleotide sequence ID" value="NZ_FQVO01000014.1"/>
</dbReference>
<reference evidence="3" key="1">
    <citation type="submission" date="2016-11" db="EMBL/GenBank/DDBJ databases">
        <authorList>
            <person name="Varghese N."/>
            <person name="Submissions S."/>
        </authorList>
    </citation>
    <scope>NUCLEOTIDE SEQUENCE [LARGE SCALE GENOMIC DNA]</scope>
    <source>
        <strain evidence="3">DSM 26898</strain>
    </source>
</reference>
<evidence type="ECO:0000313" key="3">
    <source>
        <dbReference type="Proteomes" id="UP000184236"/>
    </source>
</evidence>
<name>A0A1M5APT7_9FLAO</name>
<accession>A0A1M5APT7</accession>
<dbReference type="Proteomes" id="UP000184236">
    <property type="component" value="Unassembled WGS sequence"/>
</dbReference>
<dbReference type="AlphaFoldDB" id="A0A1M5APT7"/>
<dbReference type="STRING" id="1302685.SAMN05444408_11473"/>
<keyword evidence="3" id="KW-1185">Reference proteome</keyword>
<keyword evidence="1" id="KW-0472">Membrane</keyword>
<proteinExistence type="predicted"/>
<evidence type="ECO:0000313" key="2">
    <source>
        <dbReference type="EMBL" id="SHF32268.1"/>
    </source>
</evidence>
<keyword evidence="1" id="KW-0812">Transmembrane</keyword>
<feature type="transmembrane region" description="Helical" evidence="1">
    <location>
        <begin position="5"/>
        <end position="23"/>
    </location>
</feature>
<evidence type="ECO:0000256" key="1">
    <source>
        <dbReference type="SAM" id="Phobius"/>
    </source>
</evidence>
<organism evidence="2 3">
    <name type="scientific">Chryseobacterium takakiae</name>
    <dbReference type="NCBI Taxonomy" id="1302685"/>
    <lineage>
        <taxon>Bacteria</taxon>
        <taxon>Pseudomonadati</taxon>
        <taxon>Bacteroidota</taxon>
        <taxon>Flavobacteriia</taxon>
        <taxon>Flavobacteriales</taxon>
        <taxon>Weeksellaceae</taxon>
        <taxon>Chryseobacterium group</taxon>
        <taxon>Chryseobacterium</taxon>
    </lineage>
</organism>
<feature type="transmembrane region" description="Helical" evidence="1">
    <location>
        <begin position="183"/>
        <end position="201"/>
    </location>
</feature>
<protein>
    <submittedName>
        <fullName evidence="2">Uncharacterized protein</fullName>
    </submittedName>
</protein>